<organism evidence="3 4">
    <name type="scientific">Candidula unifasciata</name>
    <dbReference type="NCBI Taxonomy" id="100452"/>
    <lineage>
        <taxon>Eukaryota</taxon>
        <taxon>Metazoa</taxon>
        <taxon>Spiralia</taxon>
        <taxon>Lophotrochozoa</taxon>
        <taxon>Mollusca</taxon>
        <taxon>Gastropoda</taxon>
        <taxon>Heterobranchia</taxon>
        <taxon>Euthyneura</taxon>
        <taxon>Panpulmonata</taxon>
        <taxon>Eupulmonata</taxon>
        <taxon>Stylommatophora</taxon>
        <taxon>Helicina</taxon>
        <taxon>Helicoidea</taxon>
        <taxon>Geomitridae</taxon>
        <taxon>Candidula</taxon>
    </lineage>
</organism>
<evidence type="ECO:0000313" key="4">
    <source>
        <dbReference type="Proteomes" id="UP000678393"/>
    </source>
</evidence>
<feature type="compositionally biased region" description="Basic and acidic residues" evidence="2">
    <location>
        <begin position="1"/>
        <end position="15"/>
    </location>
</feature>
<dbReference type="PANTHER" id="PTHR14926:SF1">
    <property type="entry name" value="M-PHASE PHOSPHOPROTEIN 9"/>
    <property type="match status" value="1"/>
</dbReference>
<dbReference type="Proteomes" id="UP000678393">
    <property type="component" value="Unassembled WGS sequence"/>
</dbReference>
<reference evidence="3" key="1">
    <citation type="submission" date="2021-04" db="EMBL/GenBank/DDBJ databases">
        <authorList>
            <consortium name="Molecular Ecology Group"/>
        </authorList>
    </citation>
    <scope>NUCLEOTIDE SEQUENCE</scope>
</reference>
<feature type="compositionally biased region" description="Polar residues" evidence="2">
    <location>
        <begin position="24"/>
        <end position="33"/>
    </location>
</feature>
<feature type="compositionally biased region" description="Polar residues" evidence="2">
    <location>
        <begin position="360"/>
        <end position="372"/>
    </location>
</feature>
<protein>
    <submittedName>
        <fullName evidence="3">Uncharacterized protein</fullName>
    </submittedName>
</protein>
<feature type="non-terminal residue" evidence="3">
    <location>
        <position position="671"/>
    </location>
</feature>
<feature type="coiled-coil region" evidence="1">
    <location>
        <begin position="600"/>
        <end position="653"/>
    </location>
</feature>
<dbReference type="OrthoDB" id="6288856at2759"/>
<keyword evidence="4" id="KW-1185">Reference proteome</keyword>
<feature type="compositionally biased region" description="Low complexity" evidence="2">
    <location>
        <begin position="491"/>
        <end position="508"/>
    </location>
</feature>
<proteinExistence type="predicted"/>
<dbReference type="EMBL" id="CAJHNH020002482">
    <property type="protein sequence ID" value="CAG5126866.1"/>
    <property type="molecule type" value="Genomic_DNA"/>
</dbReference>
<feature type="region of interest" description="Disordered" evidence="2">
    <location>
        <begin position="352"/>
        <end position="415"/>
    </location>
</feature>
<feature type="compositionally biased region" description="Basic residues" evidence="2">
    <location>
        <begin position="53"/>
        <end position="62"/>
    </location>
</feature>
<evidence type="ECO:0000256" key="1">
    <source>
        <dbReference type="SAM" id="Coils"/>
    </source>
</evidence>
<dbReference type="AlphaFoldDB" id="A0A8S3ZI85"/>
<feature type="coiled-coil region" evidence="1">
    <location>
        <begin position="127"/>
        <end position="346"/>
    </location>
</feature>
<accession>A0A8S3ZI85</accession>
<feature type="compositionally biased region" description="Polar residues" evidence="2">
    <location>
        <begin position="457"/>
        <end position="473"/>
    </location>
</feature>
<sequence length="671" mass="76294">LADELPVKRSLEKELQSPVKPADTSLSQTTSVSIDRDKQLRGGVYSSPFPLAHVKHKKKSPRASKSYESTHRGSPRGEVSHNSNSIHWEHDVRPQDIPSAGTPDVSFADSDDVLSPRTRTSLREKHAKHLADVRAFYEKELQDLRRELQMKAGGDHRTHNAAVEQRILANENQELRKKYQHLQDAYHDAKIEIRELQQKIHGLEIRAADYAERYDAAQSQVLTLKSRLEELADYVRDKESLIADLESKNRKNTDSLQLAYKKEKELADSLHNARNTIQKLVDKYETLEKDHDILKESLLETQEKLYAFRAEVIEVNNKLSRSELENKQLKHDIENLKLDLAMARSAVPMQTSYEEAYHKTSGSDQHQSSYSHDATARSRSVERSYSNHHRHDDDDDDRGETTVESESDGEFTRSPLIKAENEWKLRQQSRDFTPKLQRKFYGTEIPGSCGGPPITVDRTSVHSADSPHSSANPSPRDKRTHAVYRGREIVSRSSTSKSSSSYVPSSPTDRSRLSRDGDKRSPGGTYKDKDSKKNHSMSPKKLTMLSNGLTSEQALEKIKSGDVVSRPAWEDVYTSLAAGRPGGGREIATPPVNYTRDQIIKERLQNIENLEKKYDDLTNEKRKLEASLSKLPAQGHGRERDKLESELDRVDRDLGSVRMSLKRYHVLKSTI</sequence>
<comment type="caution">
    <text evidence="3">The sequence shown here is derived from an EMBL/GenBank/DDBJ whole genome shotgun (WGS) entry which is preliminary data.</text>
</comment>
<evidence type="ECO:0000313" key="3">
    <source>
        <dbReference type="EMBL" id="CAG5126866.1"/>
    </source>
</evidence>
<feature type="region of interest" description="Disordered" evidence="2">
    <location>
        <begin position="93"/>
        <end position="112"/>
    </location>
</feature>
<feature type="compositionally biased region" description="Acidic residues" evidence="2">
    <location>
        <begin position="393"/>
        <end position="409"/>
    </location>
</feature>
<name>A0A8S3ZI85_9EUPU</name>
<feature type="compositionally biased region" description="Basic and acidic residues" evidence="2">
    <location>
        <begin position="509"/>
        <end position="533"/>
    </location>
</feature>
<dbReference type="GO" id="GO:0005814">
    <property type="term" value="C:centriole"/>
    <property type="evidence" value="ECO:0007669"/>
    <property type="project" value="TreeGrafter"/>
</dbReference>
<evidence type="ECO:0000256" key="2">
    <source>
        <dbReference type="SAM" id="MobiDB-lite"/>
    </source>
</evidence>
<dbReference type="InterPro" id="IPR026636">
    <property type="entry name" value="MPHOSPH9"/>
</dbReference>
<dbReference type="PANTHER" id="PTHR14926">
    <property type="entry name" value="M-PHASE PHOSPHOPROTEIN 9"/>
    <property type="match status" value="1"/>
</dbReference>
<gene>
    <name evidence="3" type="ORF">CUNI_LOCUS12424</name>
</gene>
<keyword evidence="1" id="KW-0175">Coiled coil</keyword>
<feature type="region of interest" description="Disordered" evidence="2">
    <location>
        <begin position="442"/>
        <end position="547"/>
    </location>
</feature>
<feature type="region of interest" description="Disordered" evidence="2">
    <location>
        <begin position="1"/>
        <end position="87"/>
    </location>
</feature>